<dbReference type="SUPFAM" id="SSF53633">
    <property type="entry name" value="Carbamate kinase-like"/>
    <property type="match status" value="1"/>
</dbReference>
<sequence length="314" mass="33809">MTETLVIALGGNAITKPDESGTIPLQFAHTAETLEHLKPLFHTGSRIAITHGSGPQIGNILIRVEEGERRVPRLPLDTCDADCQGGMGYMIQRLAYELFRREGIKREAATLITQVLVDRDDPDFQHPSKPIGAFYDANELAAIRSNNPDWIMREVSPGGYRRVVPSPRPLRILEIEAISSLLDAGVVVIACGGGGIPVAWEDGRLVGVEAVVDKDLASSMLATHVRAHKLIIVTSVDRIALDYGRPGQRWLDTITMDQARQYLAAGQFPAGSMGPKIEAAIDFLEHGGEECIITSVESVAGAVIGNGGTHIVAP</sequence>
<evidence type="ECO:0000256" key="1">
    <source>
        <dbReference type="ARBA" id="ARBA00011066"/>
    </source>
</evidence>
<evidence type="ECO:0000313" key="9">
    <source>
        <dbReference type="Proteomes" id="UP000239735"/>
    </source>
</evidence>
<dbReference type="AlphaFoldDB" id="A0A2N9LHS6"/>
<gene>
    <name evidence="8" type="primary">cpkA</name>
    <name evidence="8" type="ORF">SBA5_370012</name>
</gene>
<evidence type="ECO:0000256" key="5">
    <source>
        <dbReference type="ARBA" id="ARBA00022840"/>
    </source>
</evidence>
<name>A0A2N9LHS6_9BACT</name>
<dbReference type="Pfam" id="PF00696">
    <property type="entry name" value="AA_kinase"/>
    <property type="match status" value="1"/>
</dbReference>
<dbReference type="InterPro" id="IPR036393">
    <property type="entry name" value="AceGlu_kinase-like_sf"/>
</dbReference>
<comment type="similarity">
    <text evidence="1 6">Belongs to the carbamate kinase family.</text>
</comment>
<organism evidence="8 9">
    <name type="scientific">Candidatus Sulfuritelmatomonas gaucii</name>
    <dbReference type="NCBI Taxonomy" id="2043161"/>
    <lineage>
        <taxon>Bacteria</taxon>
        <taxon>Pseudomonadati</taxon>
        <taxon>Acidobacteriota</taxon>
        <taxon>Terriglobia</taxon>
        <taxon>Terriglobales</taxon>
        <taxon>Acidobacteriaceae</taxon>
        <taxon>Candidatus Sulfuritelmatomonas</taxon>
    </lineage>
</organism>
<evidence type="ECO:0000256" key="6">
    <source>
        <dbReference type="PIRNR" id="PIRNR000723"/>
    </source>
</evidence>
<dbReference type="GO" id="GO:0008804">
    <property type="term" value="F:carbamate kinase activity"/>
    <property type="evidence" value="ECO:0007669"/>
    <property type="project" value="InterPro"/>
</dbReference>
<evidence type="ECO:0000313" key="8">
    <source>
        <dbReference type="EMBL" id="SPE22837.1"/>
    </source>
</evidence>
<accession>A0A2N9LHS6</accession>
<dbReference type="EMBL" id="OKRB01000094">
    <property type="protein sequence ID" value="SPE22837.1"/>
    <property type="molecule type" value="Genomic_DNA"/>
</dbReference>
<keyword evidence="3" id="KW-0547">Nucleotide-binding</keyword>
<proteinExistence type="inferred from homology"/>
<keyword evidence="2 6" id="KW-0808">Transferase</keyword>
<dbReference type="PIRSF" id="PIRSF000723">
    <property type="entry name" value="Carbamate_kin"/>
    <property type="match status" value="1"/>
</dbReference>
<dbReference type="PANTHER" id="PTHR30409">
    <property type="entry name" value="CARBAMATE KINASE"/>
    <property type="match status" value="1"/>
</dbReference>
<dbReference type="OrthoDB" id="9766717at2"/>
<reference evidence="9" key="1">
    <citation type="submission" date="2018-02" db="EMBL/GenBank/DDBJ databases">
        <authorList>
            <person name="Hausmann B."/>
        </authorList>
    </citation>
    <scope>NUCLEOTIDE SEQUENCE [LARGE SCALE GENOMIC DNA]</scope>
    <source>
        <strain evidence="9">Peat soil MAG SbA5</strain>
    </source>
</reference>
<dbReference type="InterPro" id="IPR023000">
    <property type="entry name" value="Shikimate_kinase_CS"/>
</dbReference>
<dbReference type="NCBIfam" id="NF009007">
    <property type="entry name" value="PRK12352.1"/>
    <property type="match status" value="1"/>
</dbReference>
<evidence type="ECO:0000259" key="7">
    <source>
        <dbReference type="Pfam" id="PF00696"/>
    </source>
</evidence>
<evidence type="ECO:0000256" key="4">
    <source>
        <dbReference type="ARBA" id="ARBA00022777"/>
    </source>
</evidence>
<dbReference type="InterPro" id="IPR001048">
    <property type="entry name" value="Asp/Glu/Uridylate_kinase"/>
</dbReference>
<dbReference type="InterPro" id="IPR003964">
    <property type="entry name" value="Carb_kinase"/>
</dbReference>
<evidence type="ECO:0000256" key="3">
    <source>
        <dbReference type="ARBA" id="ARBA00022741"/>
    </source>
</evidence>
<keyword evidence="4 6" id="KW-0418">Kinase</keyword>
<dbReference type="FunFam" id="3.40.1160.10:FF:000007">
    <property type="entry name" value="Carbamate kinase"/>
    <property type="match status" value="1"/>
</dbReference>
<dbReference type="GO" id="GO:0005829">
    <property type="term" value="C:cytosol"/>
    <property type="evidence" value="ECO:0007669"/>
    <property type="project" value="TreeGrafter"/>
</dbReference>
<dbReference type="Proteomes" id="UP000239735">
    <property type="component" value="Unassembled WGS sequence"/>
</dbReference>
<dbReference type="Gene3D" id="3.40.1160.10">
    <property type="entry name" value="Acetylglutamate kinase-like"/>
    <property type="match status" value="1"/>
</dbReference>
<dbReference type="CDD" id="cd04235">
    <property type="entry name" value="AAK_CK"/>
    <property type="match status" value="1"/>
</dbReference>
<dbReference type="PRINTS" id="PR01469">
    <property type="entry name" value="CARBMTKINASE"/>
</dbReference>
<dbReference type="PROSITE" id="PS01128">
    <property type="entry name" value="SHIKIMATE_KINASE"/>
    <property type="match status" value="1"/>
</dbReference>
<dbReference type="GO" id="GO:0005524">
    <property type="term" value="F:ATP binding"/>
    <property type="evidence" value="ECO:0007669"/>
    <property type="project" value="UniProtKB-KW"/>
</dbReference>
<evidence type="ECO:0000256" key="2">
    <source>
        <dbReference type="ARBA" id="ARBA00022679"/>
    </source>
</evidence>
<dbReference type="PANTHER" id="PTHR30409:SF1">
    <property type="entry name" value="CARBAMATE KINASE-RELATED"/>
    <property type="match status" value="1"/>
</dbReference>
<dbReference type="GO" id="GO:0019546">
    <property type="term" value="P:L-arginine deiminase pathway"/>
    <property type="evidence" value="ECO:0007669"/>
    <property type="project" value="TreeGrafter"/>
</dbReference>
<protein>
    <recommendedName>
        <fullName evidence="6">Carbamate kinase</fullName>
    </recommendedName>
</protein>
<feature type="domain" description="Aspartate/glutamate/uridylate kinase" evidence="7">
    <location>
        <begin position="4"/>
        <end position="295"/>
    </location>
</feature>
<keyword evidence="5" id="KW-0067">ATP-binding</keyword>